<dbReference type="FunFam" id="3.10.120.10:FF:000007">
    <property type="entry name" value="Sulfite oxidase, mitochondrial"/>
    <property type="match status" value="1"/>
</dbReference>
<evidence type="ECO:0000256" key="1">
    <source>
        <dbReference type="ARBA" id="ARBA00001924"/>
    </source>
</evidence>
<evidence type="ECO:0000256" key="12">
    <source>
        <dbReference type="ARBA" id="ARBA00023004"/>
    </source>
</evidence>
<dbReference type="UniPathway" id="UPA00096"/>
<evidence type="ECO:0000256" key="9">
    <source>
        <dbReference type="ARBA" id="ARBA00022617"/>
    </source>
</evidence>
<comment type="subunit">
    <text evidence="6">Homodimer.</text>
</comment>
<keyword evidence="14" id="KW-0472">Membrane</keyword>
<comment type="pathway">
    <text evidence="5">Energy metabolism; sulfur metabolism.</text>
</comment>
<dbReference type="GO" id="GO:0043546">
    <property type="term" value="F:molybdopterin cofactor binding"/>
    <property type="evidence" value="ECO:0007669"/>
    <property type="project" value="InterPro"/>
</dbReference>
<organism evidence="19">
    <name type="scientific">Enterobius vermicularis</name>
    <name type="common">Human pinworm</name>
    <dbReference type="NCBI Taxonomy" id="51028"/>
    <lineage>
        <taxon>Eukaryota</taxon>
        <taxon>Metazoa</taxon>
        <taxon>Ecdysozoa</taxon>
        <taxon>Nematoda</taxon>
        <taxon>Chromadorea</taxon>
        <taxon>Rhabditida</taxon>
        <taxon>Spirurina</taxon>
        <taxon>Oxyuridomorpha</taxon>
        <taxon>Oxyuroidea</taxon>
        <taxon>Oxyuridae</taxon>
        <taxon>Enterobius</taxon>
    </lineage>
</organism>
<comment type="subcellular location">
    <subcellularLocation>
        <location evidence="3">Mitochondrion intermembrane space</location>
    </subcellularLocation>
</comment>
<dbReference type="PANTHER" id="PTHR19372:SF7">
    <property type="entry name" value="SULFITE OXIDASE, MITOCHONDRIAL"/>
    <property type="match status" value="1"/>
</dbReference>
<dbReference type="PROSITE" id="PS50255">
    <property type="entry name" value="CYTOCHROME_B5_2"/>
    <property type="match status" value="1"/>
</dbReference>
<dbReference type="GO" id="GO:0030151">
    <property type="term" value="F:molybdenum ion binding"/>
    <property type="evidence" value="ECO:0007669"/>
    <property type="project" value="InterPro"/>
</dbReference>
<dbReference type="Gene3D" id="3.90.420.10">
    <property type="entry name" value="Oxidoreductase, molybdopterin-binding domain"/>
    <property type="match status" value="1"/>
</dbReference>
<dbReference type="Gene3D" id="3.10.120.10">
    <property type="entry name" value="Cytochrome b5-like heme/steroid binding domain"/>
    <property type="match status" value="1"/>
</dbReference>
<dbReference type="PANTHER" id="PTHR19372">
    <property type="entry name" value="SULFITE REDUCTASE"/>
    <property type="match status" value="1"/>
</dbReference>
<dbReference type="InterPro" id="IPR036374">
    <property type="entry name" value="OxRdtase_Mopterin-bd_sf"/>
</dbReference>
<evidence type="ECO:0000256" key="8">
    <source>
        <dbReference type="ARBA" id="ARBA00022505"/>
    </source>
</evidence>
<protein>
    <recommendedName>
        <fullName evidence="7">sulfite oxidase</fullName>
        <ecNumber evidence="7">1.8.3.1</ecNumber>
    </recommendedName>
</protein>
<dbReference type="InterPro" id="IPR005066">
    <property type="entry name" value="MoCF_OxRdtse_dimer"/>
</dbReference>
<evidence type="ECO:0000256" key="11">
    <source>
        <dbReference type="ARBA" id="ARBA00023002"/>
    </source>
</evidence>
<dbReference type="PRINTS" id="PR00363">
    <property type="entry name" value="CYTOCHROMEB5"/>
</dbReference>
<dbReference type="InterPro" id="IPR018506">
    <property type="entry name" value="Cyt_B5_heme-BS"/>
</dbReference>
<name>A0A0N4VG95_ENTVE</name>
<evidence type="ECO:0000256" key="14">
    <source>
        <dbReference type="SAM" id="Phobius"/>
    </source>
</evidence>
<feature type="chain" id="PRO_5043122948" description="sulfite oxidase" evidence="15">
    <location>
        <begin position="22"/>
        <end position="608"/>
    </location>
</feature>
<keyword evidence="8" id="KW-0500">Molybdenum</keyword>
<dbReference type="SMART" id="SM01117">
    <property type="entry name" value="Cyt-b5"/>
    <property type="match status" value="1"/>
</dbReference>
<evidence type="ECO:0000256" key="3">
    <source>
        <dbReference type="ARBA" id="ARBA00004569"/>
    </source>
</evidence>
<feature type="signal peptide" evidence="15">
    <location>
        <begin position="1"/>
        <end position="21"/>
    </location>
</feature>
<evidence type="ECO:0000256" key="13">
    <source>
        <dbReference type="ARBA" id="ARBA00023128"/>
    </source>
</evidence>
<comment type="cofactor">
    <cofactor evidence="1">
        <name>Mo-molybdopterin</name>
        <dbReference type="ChEBI" id="CHEBI:71302"/>
    </cofactor>
</comment>
<dbReference type="InterPro" id="IPR036400">
    <property type="entry name" value="Cyt_B5-like_heme/steroid_sf"/>
</dbReference>
<dbReference type="Pfam" id="PF00174">
    <property type="entry name" value="Oxidored_molyb"/>
    <property type="match status" value="1"/>
</dbReference>
<evidence type="ECO:0000256" key="10">
    <source>
        <dbReference type="ARBA" id="ARBA00022723"/>
    </source>
</evidence>
<dbReference type="SUPFAM" id="SSF56524">
    <property type="entry name" value="Oxidoreductase molybdopterin-binding domain"/>
    <property type="match status" value="1"/>
</dbReference>
<dbReference type="PROSITE" id="PS00191">
    <property type="entry name" value="CYTOCHROME_B5_1"/>
    <property type="match status" value="1"/>
</dbReference>
<dbReference type="InterPro" id="IPR000572">
    <property type="entry name" value="OxRdtase_Mopterin-bd_dom"/>
</dbReference>
<evidence type="ECO:0000259" key="16">
    <source>
        <dbReference type="PROSITE" id="PS50255"/>
    </source>
</evidence>
<dbReference type="InterPro" id="IPR014756">
    <property type="entry name" value="Ig_E-set"/>
</dbReference>
<keyword evidence="11" id="KW-0560">Oxidoreductase</keyword>
<keyword evidence="12" id="KW-0408">Iron</keyword>
<evidence type="ECO:0000256" key="4">
    <source>
        <dbReference type="ARBA" id="ARBA00004678"/>
    </source>
</evidence>
<keyword evidence="9" id="KW-0349">Heme</keyword>
<evidence type="ECO:0000313" key="17">
    <source>
        <dbReference type="EMBL" id="VDD94438.1"/>
    </source>
</evidence>
<reference evidence="17 18" key="2">
    <citation type="submission" date="2018-10" db="EMBL/GenBank/DDBJ databases">
        <authorList>
            <consortium name="Pathogen Informatics"/>
        </authorList>
    </citation>
    <scope>NUCLEOTIDE SEQUENCE [LARGE SCALE GENOMIC DNA]</scope>
</reference>
<dbReference type="InterPro" id="IPR001199">
    <property type="entry name" value="Cyt_B5-like_heme/steroid-bd"/>
</dbReference>
<gene>
    <name evidence="17" type="ORF">EVEC_LOCUS9189</name>
</gene>
<dbReference type="EC" id="1.8.3.1" evidence="7"/>
<dbReference type="GO" id="GO:0020037">
    <property type="term" value="F:heme binding"/>
    <property type="evidence" value="ECO:0007669"/>
    <property type="project" value="InterPro"/>
</dbReference>
<dbReference type="STRING" id="51028.A0A0N4VG95"/>
<feature type="domain" description="Cytochrome b5 heme-binding" evidence="16">
    <location>
        <begin position="108"/>
        <end position="186"/>
    </location>
</feature>
<dbReference type="InterPro" id="IPR008335">
    <property type="entry name" value="Mopterin_OxRdtase_euk"/>
</dbReference>
<dbReference type="InterPro" id="IPR022407">
    <property type="entry name" value="OxRdtase_Mopterin_BS"/>
</dbReference>
<evidence type="ECO:0000313" key="19">
    <source>
        <dbReference type="WBParaSite" id="EVEC_0000979201-mRNA-1"/>
    </source>
</evidence>
<dbReference type="GO" id="GO:0008482">
    <property type="term" value="F:sulfite oxidase activity"/>
    <property type="evidence" value="ECO:0007669"/>
    <property type="project" value="UniProtKB-EC"/>
</dbReference>
<evidence type="ECO:0000256" key="15">
    <source>
        <dbReference type="SAM" id="SignalP"/>
    </source>
</evidence>
<comment type="cofactor">
    <cofactor evidence="2">
        <name>heme b</name>
        <dbReference type="ChEBI" id="CHEBI:60344"/>
    </cofactor>
</comment>
<keyword evidence="10" id="KW-0479">Metal-binding</keyword>
<dbReference type="FunFam" id="3.90.420.10:FF:000002">
    <property type="entry name" value="sulfite oxidase, mitochondrial"/>
    <property type="match status" value="1"/>
</dbReference>
<feature type="transmembrane region" description="Helical" evidence="14">
    <location>
        <begin position="53"/>
        <end position="72"/>
    </location>
</feature>
<dbReference type="EMBL" id="UXUI01009874">
    <property type="protein sequence ID" value="VDD94438.1"/>
    <property type="molecule type" value="Genomic_DNA"/>
</dbReference>
<reference evidence="19" key="1">
    <citation type="submission" date="2017-02" db="UniProtKB">
        <authorList>
            <consortium name="WormBaseParasite"/>
        </authorList>
    </citation>
    <scope>IDENTIFICATION</scope>
</reference>
<accession>A0A0N4VG95</accession>
<comment type="pathway">
    <text evidence="4">Sulfur metabolism.</text>
</comment>
<sequence length="608" mass="68588">MVTRYSIRLLNFASWITLTSAQPRLLLPLSRISLERRYHWKQQKQTSDGSPSLPLVLCVGTGLFASIGFFFYRRQQFVTDAATIPDKQPIDSSDSKAFKLSVEVRNDLPTYRLKEVQKHDHIAERIWVICQCGVYDITDFVEGHPGGSKILMAAGGSIEPFWKIYQQHLNPETLELLEGYRIGNLDPQDIAAIDLSTNENDQYHEDPKRHPALLVRSQKPFNAETPLELLIDHFHTPNSLFFVRNHLPVPKARFSFFHFLLTSVHSTVLNNSIQRNLIQLSGDDHRVQISGVGLKFPVVLTLQELKTKYEIVSVSAALQCAGNRRADMSKFKAVQGLAWKGAAIGNAKWTGVRLRDVLVSAGIDPNDKRIKHVHFEGADSDAEGNHFGSSISFEKAMKKEVLLAFLMNDEEIPRDHGYPLRLIAPGIAGVRNVKWLTKIVLSDEESNYFWQKKDYRVLPPTMGDGEKIDFNAVPAIQECPVQSAFLVPSGPVKINRVFETLAEGDFEVAGYAWSGGGRGIIRVEVSADGGNTWQRAKLHHDSDQDLDHMWSWTFFTTTIKIPEGVTYLDLVCKATDRAYNVQPETSKGIWNVRGLLNNAWHHIKVEII</sequence>
<dbReference type="OrthoDB" id="10051395at2759"/>
<proteinExistence type="predicted"/>
<dbReference type="Pfam" id="PF00173">
    <property type="entry name" value="Cyt-b5"/>
    <property type="match status" value="1"/>
</dbReference>
<dbReference type="GO" id="GO:0006790">
    <property type="term" value="P:sulfur compound metabolic process"/>
    <property type="evidence" value="ECO:0007669"/>
    <property type="project" value="UniProtKB-UniPathway"/>
</dbReference>
<dbReference type="PROSITE" id="PS00559">
    <property type="entry name" value="MOLYBDOPTERIN_EUK"/>
    <property type="match status" value="1"/>
</dbReference>
<keyword evidence="13" id="KW-0496">Mitochondrion</keyword>
<dbReference type="PRINTS" id="PR00407">
    <property type="entry name" value="EUMOPTERIN"/>
</dbReference>
<evidence type="ECO:0000256" key="5">
    <source>
        <dbReference type="ARBA" id="ARBA00004971"/>
    </source>
</evidence>
<dbReference type="SUPFAM" id="SSF55856">
    <property type="entry name" value="Cytochrome b5-like heme/steroid binding domain"/>
    <property type="match status" value="1"/>
</dbReference>
<keyword evidence="14" id="KW-1133">Transmembrane helix</keyword>
<dbReference type="WBParaSite" id="EVEC_0000979201-mRNA-1">
    <property type="protein sequence ID" value="EVEC_0000979201-mRNA-1"/>
    <property type="gene ID" value="EVEC_0000979201"/>
</dbReference>
<dbReference type="GO" id="GO:0005758">
    <property type="term" value="C:mitochondrial intermembrane space"/>
    <property type="evidence" value="ECO:0007669"/>
    <property type="project" value="UniProtKB-SubCell"/>
</dbReference>
<dbReference type="SUPFAM" id="SSF81296">
    <property type="entry name" value="E set domains"/>
    <property type="match status" value="1"/>
</dbReference>
<evidence type="ECO:0000313" key="18">
    <source>
        <dbReference type="Proteomes" id="UP000274131"/>
    </source>
</evidence>
<dbReference type="AlphaFoldDB" id="A0A0N4VG95"/>
<evidence type="ECO:0000256" key="7">
    <source>
        <dbReference type="ARBA" id="ARBA00012505"/>
    </source>
</evidence>
<evidence type="ECO:0000256" key="6">
    <source>
        <dbReference type="ARBA" id="ARBA00011738"/>
    </source>
</evidence>
<dbReference type="Proteomes" id="UP000274131">
    <property type="component" value="Unassembled WGS sequence"/>
</dbReference>
<dbReference type="Pfam" id="PF03404">
    <property type="entry name" value="Mo-co_dimer"/>
    <property type="match status" value="1"/>
</dbReference>
<keyword evidence="15" id="KW-0732">Signal</keyword>
<keyword evidence="18" id="KW-1185">Reference proteome</keyword>
<keyword evidence="14" id="KW-0812">Transmembrane</keyword>
<evidence type="ECO:0000256" key="2">
    <source>
        <dbReference type="ARBA" id="ARBA00001970"/>
    </source>
</evidence>
<dbReference type="Gene3D" id="2.60.40.650">
    <property type="match status" value="1"/>
</dbReference>